<reference evidence="1" key="1">
    <citation type="submission" date="2020-10" db="EMBL/GenBank/DDBJ databases">
        <title>Sequencing the genomes of 1000 actinobacteria strains.</title>
        <authorList>
            <person name="Klenk H.-P."/>
        </authorList>
    </citation>
    <scope>NUCLEOTIDE SEQUENCE</scope>
    <source>
        <strain evidence="1">DSM 46832</strain>
    </source>
</reference>
<comment type="caution">
    <text evidence="1">The sequence shown here is derived from an EMBL/GenBank/DDBJ whole genome shotgun (WGS) entry which is preliminary data.</text>
</comment>
<gene>
    <name evidence="1" type="ORF">H4W31_000014</name>
</gene>
<sequence length="249" mass="26871">MKSWDLTDEERRRGRSALVQSVTSLAFGVAGPPAAWLGQYLYDRRDLIFNRYGTPRRAFDAGGHALDLSRVGRPSATRPATLSLQTGLTNAVRQLGLREGDPVTLVLVGQLSVRSGSGLVVPALVGDQVELAIPMGTYSLTALASPRDTLFAEPDPFRAVTGRTVALGGHQTLALPLTARQPATWARSTTPSAPAALLTRCTCPECTRRRPVRTGQVRFRPTGPVCWSCGLTESSCDCLVGSIRRWWEG</sequence>
<proteinExistence type="predicted"/>
<name>A0A927M0D7_9ACTN</name>
<dbReference type="Proteomes" id="UP000649753">
    <property type="component" value="Unassembled WGS sequence"/>
</dbReference>
<dbReference type="AlphaFoldDB" id="A0A927M0D7"/>
<evidence type="ECO:0000313" key="2">
    <source>
        <dbReference type="Proteomes" id="UP000649753"/>
    </source>
</evidence>
<evidence type="ECO:0000313" key="1">
    <source>
        <dbReference type="EMBL" id="MBE1484376.1"/>
    </source>
</evidence>
<dbReference type="RefSeq" id="WP_192764749.1">
    <property type="nucleotide sequence ID" value="NZ_JADBEB010000001.1"/>
</dbReference>
<protein>
    <submittedName>
        <fullName evidence="1">Uncharacterized protein</fullName>
    </submittedName>
</protein>
<organism evidence="1 2">
    <name type="scientific">Plantactinospora soyae</name>
    <dbReference type="NCBI Taxonomy" id="1544732"/>
    <lineage>
        <taxon>Bacteria</taxon>
        <taxon>Bacillati</taxon>
        <taxon>Actinomycetota</taxon>
        <taxon>Actinomycetes</taxon>
        <taxon>Micromonosporales</taxon>
        <taxon>Micromonosporaceae</taxon>
        <taxon>Plantactinospora</taxon>
    </lineage>
</organism>
<keyword evidence="2" id="KW-1185">Reference proteome</keyword>
<accession>A0A927M0D7</accession>
<dbReference type="EMBL" id="JADBEB010000001">
    <property type="protein sequence ID" value="MBE1484376.1"/>
    <property type="molecule type" value="Genomic_DNA"/>
</dbReference>